<dbReference type="AlphaFoldDB" id="A0A1F6DC33"/>
<feature type="transmembrane region" description="Helical" evidence="8">
    <location>
        <begin position="268"/>
        <end position="291"/>
    </location>
</feature>
<feature type="transmembrane region" description="Helical" evidence="8">
    <location>
        <begin position="487"/>
        <end position="509"/>
    </location>
</feature>
<keyword evidence="7 8" id="KW-0472">Membrane</keyword>
<dbReference type="GO" id="GO:0005886">
    <property type="term" value="C:plasma membrane"/>
    <property type="evidence" value="ECO:0007669"/>
    <property type="project" value="UniProtKB-SubCell"/>
</dbReference>
<evidence type="ECO:0000256" key="2">
    <source>
        <dbReference type="ARBA" id="ARBA00022475"/>
    </source>
</evidence>
<evidence type="ECO:0000313" key="10">
    <source>
        <dbReference type="Proteomes" id="UP000176377"/>
    </source>
</evidence>
<accession>A0A1F6DC33</accession>
<dbReference type="EMBL" id="MFLA01000025">
    <property type="protein sequence ID" value="OGG58984.1"/>
    <property type="molecule type" value="Genomic_DNA"/>
</dbReference>
<feature type="transmembrane region" description="Helical" evidence="8">
    <location>
        <begin position="155"/>
        <end position="175"/>
    </location>
</feature>
<feature type="transmembrane region" description="Helical" evidence="8">
    <location>
        <begin position="451"/>
        <end position="475"/>
    </location>
</feature>
<evidence type="ECO:0000313" key="9">
    <source>
        <dbReference type="EMBL" id="OGG58984.1"/>
    </source>
</evidence>
<name>A0A1F6DC33_9BACT</name>
<feature type="transmembrane region" description="Helical" evidence="8">
    <location>
        <begin position="372"/>
        <end position="394"/>
    </location>
</feature>
<dbReference type="GO" id="GO:0009252">
    <property type="term" value="P:peptidoglycan biosynthetic process"/>
    <property type="evidence" value="ECO:0007669"/>
    <property type="project" value="UniProtKB-KW"/>
</dbReference>
<feature type="transmembrane region" description="Helical" evidence="8">
    <location>
        <begin position="210"/>
        <end position="232"/>
    </location>
</feature>
<keyword evidence="5" id="KW-0573">Peptidoglycan synthesis</keyword>
<feature type="transmembrane region" description="Helical" evidence="8">
    <location>
        <begin position="182"/>
        <end position="204"/>
    </location>
</feature>
<comment type="caution">
    <text evidence="9">The sequence shown here is derived from an EMBL/GenBank/DDBJ whole genome shotgun (WGS) entry which is preliminary data.</text>
</comment>
<evidence type="ECO:0000256" key="1">
    <source>
        <dbReference type="ARBA" id="ARBA00004651"/>
    </source>
</evidence>
<comment type="subcellular location">
    <subcellularLocation>
        <location evidence="1">Cell membrane</location>
        <topology evidence="1">Multi-pass membrane protein</topology>
    </subcellularLocation>
</comment>
<dbReference type="InterPro" id="IPR051050">
    <property type="entry name" value="Lipid_II_flippase_MurJ/MviN"/>
</dbReference>
<keyword evidence="2" id="KW-1003">Cell membrane</keyword>
<dbReference type="GO" id="GO:0015648">
    <property type="term" value="F:lipid-linked peptidoglycan transporter activity"/>
    <property type="evidence" value="ECO:0007669"/>
    <property type="project" value="TreeGrafter"/>
</dbReference>
<feature type="transmembrane region" description="Helical" evidence="8">
    <location>
        <begin position="521"/>
        <end position="543"/>
    </location>
</feature>
<feature type="transmembrane region" description="Helical" evidence="8">
    <location>
        <begin position="297"/>
        <end position="317"/>
    </location>
</feature>
<keyword evidence="6 8" id="KW-1133">Transmembrane helix</keyword>
<evidence type="ECO:0000256" key="8">
    <source>
        <dbReference type="SAM" id="Phobius"/>
    </source>
</evidence>
<feature type="transmembrane region" description="Helical" evidence="8">
    <location>
        <begin position="406"/>
        <end position="427"/>
    </location>
</feature>
<protein>
    <recommendedName>
        <fullName evidence="11">Lipid II flippase MurJ</fullName>
    </recommendedName>
</protein>
<keyword evidence="4" id="KW-0133">Cell shape</keyword>
<evidence type="ECO:0000256" key="3">
    <source>
        <dbReference type="ARBA" id="ARBA00022692"/>
    </source>
</evidence>
<dbReference type="Pfam" id="PF03023">
    <property type="entry name" value="MurJ"/>
    <property type="match status" value="1"/>
</dbReference>
<feature type="transmembrane region" description="Helical" evidence="8">
    <location>
        <begin position="35"/>
        <end position="53"/>
    </location>
</feature>
<dbReference type="PRINTS" id="PR01806">
    <property type="entry name" value="VIRFACTRMVIN"/>
</dbReference>
<feature type="transmembrane region" description="Helical" evidence="8">
    <location>
        <begin position="114"/>
        <end position="135"/>
    </location>
</feature>
<evidence type="ECO:0000256" key="4">
    <source>
        <dbReference type="ARBA" id="ARBA00022960"/>
    </source>
</evidence>
<dbReference type="GO" id="GO:0034204">
    <property type="term" value="P:lipid translocation"/>
    <property type="evidence" value="ECO:0007669"/>
    <property type="project" value="TreeGrafter"/>
</dbReference>
<evidence type="ECO:0008006" key="11">
    <source>
        <dbReference type="Google" id="ProtNLM"/>
    </source>
</evidence>
<feature type="transmembrane region" description="Helical" evidence="8">
    <location>
        <begin position="73"/>
        <end position="94"/>
    </location>
</feature>
<evidence type="ECO:0000256" key="7">
    <source>
        <dbReference type="ARBA" id="ARBA00023136"/>
    </source>
</evidence>
<dbReference type="Proteomes" id="UP000176377">
    <property type="component" value="Unassembled WGS sequence"/>
</dbReference>
<evidence type="ECO:0000256" key="6">
    <source>
        <dbReference type="ARBA" id="ARBA00022989"/>
    </source>
</evidence>
<dbReference type="PANTHER" id="PTHR47019">
    <property type="entry name" value="LIPID II FLIPPASE MURJ"/>
    <property type="match status" value="1"/>
</dbReference>
<dbReference type="GO" id="GO:0008360">
    <property type="term" value="P:regulation of cell shape"/>
    <property type="evidence" value="ECO:0007669"/>
    <property type="project" value="UniProtKB-KW"/>
</dbReference>
<gene>
    <name evidence="9" type="ORF">A2765_03870</name>
</gene>
<reference evidence="9 10" key="1">
    <citation type="journal article" date="2016" name="Nat. Commun.">
        <title>Thousands of microbial genomes shed light on interconnected biogeochemical processes in an aquifer system.</title>
        <authorList>
            <person name="Anantharaman K."/>
            <person name="Brown C.T."/>
            <person name="Hug L.A."/>
            <person name="Sharon I."/>
            <person name="Castelle C.J."/>
            <person name="Probst A.J."/>
            <person name="Thomas B.C."/>
            <person name="Singh A."/>
            <person name="Wilkins M.J."/>
            <person name="Karaoz U."/>
            <person name="Brodie E.L."/>
            <person name="Williams K.H."/>
            <person name="Hubbard S.S."/>
            <person name="Banfield J.F."/>
        </authorList>
    </citation>
    <scope>NUCLEOTIDE SEQUENCE [LARGE SCALE GENOMIC DNA]</scope>
</reference>
<organism evidence="9 10">
    <name type="scientific">Candidatus Kaiserbacteria bacterium RIFCSPHIGHO2_01_FULL_56_24</name>
    <dbReference type="NCBI Taxonomy" id="1798487"/>
    <lineage>
        <taxon>Bacteria</taxon>
        <taxon>Candidatus Kaiseribacteriota</taxon>
    </lineage>
</organism>
<feature type="transmembrane region" description="Helical" evidence="8">
    <location>
        <begin position="337"/>
        <end position="360"/>
    </location>
</feature>
<dbReference type="InterPro" id="IPR004268">
    <property type="entry name" value="MurJ"/>
</dbReference>
<proteinExistence type="predicted"/>
<dbReference type="PANTHER" id="PTHR47019:SF1">
    <property type="entry name" value="LIPID II FLIPPASE MURJ"/>
    <property type="match status" value="1"/>
</dbReference>
<keyword evidence="3 8" id="KW-0812">Transmembrane</keyword>
<evidence type="ECO:0000256" key="5">
    <source>
        <dbReference type="ARBA" id="ARBA00022984"/>
    </source>
</evidence>
<sequence length="573" mass="61106">MMQFLRTGRDTLHKTYTGAGRAFSFLTVEVRGLQAAAYILAISSLLSSLLALLRDRLLAHLFGAGPLLDLYYAAFRIPDAVFIGIGALVSAYMLIPELARRDEAAQGRYIDSVVAGFAFLVAIGGLGAAFAAPWILERAFPVLAASGGLPDLVYLTRILLLQAVFLGFSNIAAALTQFKHRYALYACSPIVYNVGIIFGAFVLYPHLGLAGLVWGVVIGAALHLGIQLPPIFRDGFFHKLPLLSEMNAFLETVRLSLPRALALSMNQLAFFGLLALAGTLSAGSISVFMFAYNLQGVPLAVIGASYATAAFPMLAYAFSKGQSDVFLAQMGIAARQILFWTLPAIAIMIVLRAHIVRAVLGTGAFDWTDTRLTAAALALFAISLAAQGFSLLLIRACYASGKTLAPFLVSALTAGLTVSLGVAYLRIVQNAEVSNFLEALLRVEDLVGTDILVLAFAYSVASIIGALVLVFYFQIRFGTFFAEIGKSWWEALTAAFASGTAAYATLHVIGDVTFSSTLLSILTKGAAAGIVGCVAAGLVYYVLGSREYAENAQALRRRIWKDVEPVTSAEQSA</sequence>